<dbReference type="InterPro" id="IPR001482">
    <property type="entry name" value="T2SS/T4SS_dom"/>
</dbReference>
<dbReference type="SUPFAM" id="SSF52540">
    <property type="entry name" value="P-loop containing nucleoside triphosphate hydrolases"/>
    <property type="match status" value="1"/>
</dbReference>
<protein>
    <submittedName>
        <fullName evidence="3">Type II secretion system protein E</fullName>
    </submittedName>
</protein>
<reference evidence="3 4" key="1">
    <citation type="submission" date="2019-04" db="EMBL/GenBank/DDBJ databases">
        <title>Trinickia sp. 7GSK02, isolated from subtropical forest soil.</title>
        <authorList>
            <person name="Gao Z.-H."/>
            <person name="Qiu L.-H."/>
        </authorList>
    </citation>
    <scope>NUCLEOTIDE SEQUENCE [LARGE SCALE GENOMIC DNA]</scope>
    <source>
        <strain evidence="3 4">7GSK02</strain>
    </source>
</reference>
<dbReference type="Proteomes" id="UP000305539">
    <property type="component" value="Unassembled WGS sequence"/>
</dbReference>
<evidence type="ECO:0000313" key="3">
    <source>
        <dbReference type="EMBL" id="TKC90129.1"/>
    </source>
</evidence>
<organism evidence="3 4">
    <name type="scientific">Trinickia terrae</name>
    <dbReference type="NCBI Taxonomy" id="2571161"/>
    <lineage>
        <taxon>Bacteria</taxon>
        <taxon>Pseudomonadati</taxon>
        <taxon>Pseudomonadota</taxon>
        <taxon>Betaproteobacteria</taxon>
        <taxon>Burkholderiales</taxon>
        <taxon>Burkholderiaceae</taxon>
        <taxon>Trinickia</taxon>
    </lineage>
</organism>
<dbReference type="InterPro" id="IPR027417">
    <property type="entry name" value="P-loop_NTPase"/>
</dbReference>
<dbReference type="RefSeq" id="WP_136893459.1">
    <property type="nucleotide sequence ID" value="NZ_SWJE01000004.1"/>
</dbReference>
<evidence type="ECO:0000313" key="4">
    <source>
        <dbReference type="Proteomes" id="UP000305539"/>
    </source>
</evidence>
<dbReference type="OrthoDB" id="5790493at2"/>
<proteinExistence type="inferred from homology"/>
<dbReference type="AlphaFoldDB" id="A0A4U1I9G5"/>
<dbReference type="PANTHER" id="PTHR30486">
    <property type="entry name" value="TWITCHING MOTILITY PROTEIN PILT"/>
    <property type="match status" value="1"/>
</dbReference>
<keyword evidence="4" id="KW-1185">Reference proteome</keyword>
<dbReference type="Gene3D" id="3.40.50.300">
    <property type="entry name" value="P-loop containing nucleotide triphosphate hydrolases"/>
    <property type="match status" value="1"/>
</dbReference>
<evidence type="ECO:0000259" key="2">
    <source>
        <dbReference type="Pfam" id="PF00437"/>
    </source>
</evidence>
<sequence>MVWRSDAELIVPRTAWREPIIFGHRDHLQDMMREVVAQGASETILQPGEPVILEIDGEFRQLTERQLDQGEVQQIINWATDNDKASSLLIQGQEIKASYVVKDPVERDARGEKKKTRFRVAAGRGEVNGEMAYQILMRKIDSEPARLTEGELPVELLEAVTPRNGIIWLSGPTGSGKTTFFSAICRHILEQRTPIRGNIVFIEEPIEQTYDGIPCSHSIVFQMEVGRDVPTWEQGVRQLMRRRPKLIVIGETQSRVTAEAAMAAALTGHPVFTTLHCNDVASMPSRILSFFDDSVKQQMLYDWVTTARVLFNQMLVPRKGGGRRVVLREFLIMTEELRQELLDIADPGALTLRLKRAVEEEGCSMAQAAVSAHSAGLIDDETLARYTRARTTH</sequence>
<dbReference type="InterPro" id="IPR050921">
    <property type="entry name" value="T4SS_GSP_E_ATPase"/>
</dbReference>
<accession>A0A4U1I9G5</accession>
<dbReference type="EMBL" id="SWJE01000004">
    <property type="protein sequence ID" value="TKC90129.1"/>
    <property type="molecule type" value="Genomic_DNA"/>
</dbReference>
<dbReference type="GO" id="GO:0016887">
    <property type="term" value="F:ATP hydrolysis activity"/>
    <property type="evidence" value="ECO:0007669"/>
    <property type="project" value="InterPro"/>
</dbReference>
<comment type="caution">
    <text evidence="3">The sequence shown here is derived from an EMBL/GenBank/DDBJ whole genome shotgun (WGS) entry which is preliminary data.</text>
</comment>
<gene>
    <name evidence="3" type="ORF">FAZ69_08235</name>
</gene>
<dbReference type="PANTHER" id="PTHR30486:SF6">
    <property type="entry name" value="TYPE IV PILUS RETRACTATION ATPASE PILT"/>
    <property type="match status" value="1"/>
</dbReference>
<name>A0A4U1I9G5_9BURK</name>
<dbReference type="Gene3D" id="3.30.450.90">
    <property type="match status" value="1"/>
</dbReference>
<comment type="similarity">
    <text evidence="1">Belongs to the GSP E family.</text>
</comment>
<dbReference type="Pfam" id="PF00437">
    <property type="entry name" value="T2SSE"/>
    <property type="match status" value="1"/>
</dbReference>
<feature type="domain" description="Bacterial type II secretion system protein E" evidence="2">
    <location>
        <begin position="130"/>
        <end position="290"/>
    </location>
</feature>
<evidence type="ECO:0000256" key="1">
    <source>
        <dbReference type="ARBA" id="ARBA00006611"/>
    </source>
</evidence>